<evidence type="ECO:0000313" key="1">
    <source>
        <dbReference type="EMBL" id="ETR70695.1"/>
    </source>
</evidence>
<gene>
    <name evidence="1" type="ORF">OMM_03055</name>
</gene>
<dbReference type="AlphaFoldDB" id="A0A1V1P7J6"/>
<dbReference type="SUPFAM" id="SSF81301">
    <property type="entry name" value="Nucleotidyltransferase"/>
    <property type="match status" value="1"/>
</dbReference>
<dbReference type="EMBL" id="ATBP01000384">
    <property type="protein sequence ID" value="ETR70695.1"/>
    <property type="molecule type" value="Genomic_DNA"/>
</dbReference>
<reference evidence="2" key="1">
    <citation type="submission" date="2012-11" db="EMBL/GenBank/DDBJ databases">
        <authorList>
            <person name="Lucero-Rivera Y.E."/>
            <person name="Tovar-Ramirez D."/>
        </authorList>
    </citation>
    <scope>NUCLEOTIDE SEQUENCE [LARGE SCALE GENOMIC DNA]</scope>
    <source>
        <strain evidence="2">Araruama</strain>
    </source>
</reference>
<sequence>MHKEPLLIAYNKKWAVKFKEESQKIMETLEKDIVSILHIGSTSIDNMEAKDIIDIAICVNSLEYLKEYEQKLVKLVYSNIGYFDLKNWYIFGKYTNEFHLHLGPYDSEEIVNILLFKLYLSKHDDYKDYYIDLKKQLIENSEETFYEFNKRHFITNVVRLAKLEYLNGGIIESDFDIIYKNGIINDKDKMTKAIKRICQADEESLKDDIPRYKELHSKMMDETEKAMQESPFFCKFKLTDKDGNDVDMDEETERYVKTMMSGTMIRQYLRQIA</sequence>
<proteinExistence type="predicted"/>
<evidence type="ECO:0000313" key="2">
    <source>
        <dbReference type="Proteomes" id="UP000189670"/>
    </source>
</evidence>
<dbReference type="PANTHER" id="PTHR34822:SF1">
    <property type="entry name" value="GRPB FAMILY PROTEIN"/>
    <property type="match status" value="1"/>
</dbReference>
<dbReference type="Pfam" id="PF04229">
    <property type="entry name" value="GrpB"/>
    <property type="match status" value="1"/>
</dbReference>
<name>A0A1V1P7J6_9BACT</name>
<dbReference type="InterPro" id="IPR043519">
    <property type="entry name" value="NT_sf"/>
</dbReference>
<comment type="caution">
    <text evidence="1">The sequence shown here is derived from an EMBL/GenBank/DDBJ whole genome shotgun (WGS) entry which is preliminary data.</text>
</comment>
<accession>A0A1V1P7J6</accession>
<dbReference type="Proteomes" id="UP000189670">
    <property type="component" value="Unassembled WGS sequence"/>
</dbReference>
<protein>
    <submittedName>
        <fullName evidence="1">Glutamate-rich protein GrpB</fullName>
    </submittedName>
</protein>
<dbReference type="PANTHER" id="PTHR34822">
    <property type="entry name" value="GRPB DOMAIN PROTEIN (AFU_ORTHOLOGUE AFUA_1G01530)"/>
    <property type="match status" value="1"/>
</dbReference>
<dbReference type="Gene3D" id="3.30.460.10">
    <property type="entry name" value="Beta Polymerase, domain 2"/>
    <property type="match status" value="1"/>
</dbReference>
<dbReference type="InterPro" id="IPR007344">
    <property type="entry name" value="GrpB/CoaE"/>
</dbReference>
<organism evidence="1 2">
    <name type="scientific">Candidatus Magnetoglobus multicellularis str. Araruama</name>
    <dbReference type="NCBI Taxonomy" id="890399"/>
    <lineage>
        <taxon>Bacteria</taxon>
        <taxon>Pseudomonadati</taxon>
        <taxon>Thermodesulfobacteriota</taxon>
        <taxon>Desulfobacteria</taxon>
        <taxon>Desulfobacterales</taxon>
        <taxon>Desulfobacteraceae</taxon>
        <taxon>Candidatus Magnetoglobus</taxon>
    </lineage>
</organism>